<organism evidence="1 2">
    <name type="scientific">Phocicoccus pinnipedialis</name>
    <dbReference type="NCBI Taxonomy" id="110845"/>
    <lineage>
        <taxon>Bacteria</taxon>
        <taxon>Bacillati</taxon>
        <taxon>Bacillota</taxon>
        <taxon>Bacilli</taxon>
        <taxon>Bacillales</taxon>
        <taxon>Salinicoccaceae</taxon>
        <taxon>Phocicoccus</taxon>
    </lineage>
</organism>
<keyword evidence="2" id="KW-1185">Reference proteome</keyword>
<dbReference type="Gene3D" id="1.10.3450.10">
    <property type="entry name" value="TTHA0068-like"/>
    <property type="match status" value="1"/>
</dbReference>
<dbReference type="EMBL" id="CAJEWB010000010">
    <property type="protein sequence ID" value="CAD2075774.1"/>
    <property type="molecule type" value="Genomic_DNA"/>
</dbReference>
<evidence type="ECO:0000313" key="1">
    <source>
        <dbReference type="EMBL" id="CAD2075774.1"/>
    </source>
</evidence>
<dbReference type="Pfam" id="PF03745">
    <property type="entry name" value="DUF309"/>
    <property type="match status" value="1"/>
</dbReference>
<evidence type="ECO:0000313" key="2">
    <source>
        <dbReference type="Proteomes" id="UP000588186"/>
    </source>
</evidence>
<dbReference type="InterPro" id="IPR005500">
    <property type="entry name" value="DUF309"/>
</dbReference>
<sequence length="173" mass="20662">MHNTLLHHFYNMLIIEQDYFECHEIMEDAWKSKGTFTKMDKEVFLVLIATAEYHYRRDNLNGAKRSYIRALNIFHSHPFNLNSIGLKESFIDLIGERIKEIDDAPFKPLSYPIIDSVFNALYEASDFDSITEFESYLNEIHIKNHETVHRHKIRDRTDVIEERLMALNRKKRD</sequence>
<gene>
    <name evidence="1" type="ORF">JEOPIN946_01096</name>
</gene>
<dbReference type="Proteomes" id="UP000588186">
    <property type="component" value="Unassembled WGS sequence"/>
</dbReference>
<accession>A0A6V7REE7</accession>
<evidence type="ECO:0008006" key="3">
    <source>
        <dbReference type="Google" id="ProtNLM"/>
    </source>
</evidence>
<reference evidence="1 2" key="1">
    <citation type="submission" date="2020-07" db="EMBL/GenBank/DDBJ databases">
        <authorList>
            <person name="Criscuolo A."/>
        </authorList>
    </citation>
    <scope>NUCLEOTIDE SEQUENCE [LARGE SCALE GENOMIC DNA]</scope>
    <source>
        <strain evidence="1">CIP107946</strain>
    </source>
</reference>
<dbReference type="SUPFAM" id="SSF140663">
    <property type="entry name" value="TTHA0068-like"/>
    <property type="match status" value="1"/>
</dbReference>
<dbReference type="RefSeq" id="WP_209579886.1">
    <property type="nucleotide sequence ID" value="NZ_JAGGKJ010000001.1"/>
</dbReference>
<proteinExistence type="predicted"/>
<name>A0A6V7REE7_9BACL</name>
<protein>
    <recommendedName>
        <fullName evidence="3">DUF309 domain-containing protein</fullName>
    </recommendedName>
</protein>
<comment type="caution">
    <text evidence="1">The sequence shown here is derived from an EMBL/GenBank/DDBJ whole genome shotgun (WGS) entry which is preliminary data.</text>
</comment>
<dbReference type="InterPro" id="IPR023203">
    <property type="entry name" value="TTHA0068_sf"/>
</dbReference>
<dbReference type="AlphaFoldDB" id="A0A6V7REE7"/>